<comment type="caution">
    <text evidence="1">The sequence shown here is derived from an EMBL/GenBank/DDBJ whole genome shotgun (WGS) entry which is preliminary data.</text>
</comment>
<reference evidence="1" key="1">
    <citation type="submission" date="2020-09" db="EMBL/GenBank/DDBJ databases">
        <title>Genome-Enabled Discovery of Anthraquinone Biosynthesis in Senna tora.</title>
        <authorList>
            <person name="Kang S.-H."/>
            <person name="Pandey R.P."/>
            <person name="Lee C.-M."/>
            <person name="Sim J.-S."/>
            <person name="Jeong J.-T."/>
            <person name="Choi B.-S."/>
            <person name="Jung M."/>
            <person name="Ginzburg D."/>
            <person name="Zhao K."/>
            <person name="Won S.Y."/>
            <person name="Oh T.-J."/>
            <person name="Yu Y."/>
            <person name="Kim N.-H."/>
            <person name="Lee O.R."/>
            <person name="Lee T.-H."/>
            <person name="Bashyal P."/>
            <person name="Kim T.-S."/>
            <person name="Lee W.-H."/>
            <person name="Kawkins C."/>
            <person name="Kim C.-K."/>
            <person name="Kim J.S."/>
            <person name="Ahn B.O."/>
            <person name="Rhee S.Y."/>
            <person name="Sohng J.K."/>
        </authorList>
    </citation>
    <scope>NUCLEOTIDE SEQUENCE</scope>
    <source>
        <tissue evidence="1">Leaf</tissue>
    </source>
</reference>
<dbReference type="EMBL" id="JAAIUW010000009">
    <property type="protein sequence ID" value="KAF7814337.1"/>
    <property type="molecule type" value="Genomic_DNA"/>
</dbReference>
<protein>
    <submittedName>
        <fullName evidence="1">Uncharacterized protein</fullName>
    </submittedName>
</protein>
<organism evidence="1 2">
    <name type="scientific">Senna tora</name>
    <dbReference type="NCBI Taxonomy" id="362788"/>
    <lineage>
        <taxon>Eukaryota</taxon>
        <taxon>Viridiplantae</taxon>
        <taxon>Streptophyta</taxon>
        <taxon>Embryophyta</taxon>
        <taxon>Tracheophyta</taxon>
        <taxon>Spermatophyta</taxon>
        <taxon>Magnoliopsida</taxon>
        <taxon>eudicotyledons</taxon>
        <taxon>Gunneridae</taxon>
        <taxon>Pentapetalae</taxon>
        <taxon>rosids</taxon>
        <taxon>fabids</taxon>
        <taxon>Fabales</taxon>
        <taxon>Fabaceae</taxon>
        <taxon>Caesalpinioideae</taxon>
        <taxon>Cassia clade</taxon>
        <taxon>Senna</taxon>
    </lineage>
</organism>
<evidence type="ECO:0000313" key="1">
    <source>
        <dbReference type="EMBL" id="KAF7814337.1"/>
    </source>
</evidence>
<gene>
    <name evidence="1" type="ORF">G2W53_028306</name>
</gene>
<name>A0A834T5T3_9FABA</name>
<accession>A0A834T5T3</accession>
<keyword evidence="2" id="KW-1185">Reference proteome</keyword>
<evidence type="ECO:0000313" key="2">
    <source>
        <dbReference type="Proteomes" id="UP000634136"/>
    </source>
</evidence>
<proteinExistence type="predicted"/>
<dbReference type="AlphaFoldDB" id="A0A834T5T3"/>
<dbReference type="Proteomes" id="UP000634136">
    <property type="component" value="Unassembled WGS sequence"/>
</dbReference>
<sequence>MGPTNLETKIAPICEGNYVNPQKS</sequence>